<feature type="domain" description="AB hydrolase-1" evidence="6">
    <location>
        <begin position="14"/>
        <end position="245"/>
    </location>
</feature>
<dbReference type="EMBL" id="CP001798">
    <property type="protein sequence ID" value="ADE13946.1"/>
    <property type="molecule type" value="Genomic_DNA"/>
</dbReference>
<feature type="active site" evidence="5">
    <location>
        <position position="235"/>
    </location>
</feature>
<comment type="similarity">
    <text evidence="5">Belongs to the AB hydrolase superfamily. Carboxylesterase BioH family.</text>
</comment>
<dbReference type="PANTHER" id="PTHR43194:SF5">
    <property type="entry name" value="PIMELOYL-[ACYL-CARRIER PROTEIN] METHYL ESTER ESTERASE"/>
    <property type="match status" value="1"/>
</dbReference>
<dbReference type="Proteomes" id="UP000001844">
    <property type="component" value="Chromosome"/>
</dbReference>
<dbReference type="SUPFAM" id="SSF53474">
    <property type="entry name" value="alpha/beta-Hydrolases"/>
    <property type="match status" value="1"/>
</dbReference>
<keyword evidence="1 5" id="KW-0719">Serine esterase</keyword>
<dbReference type="GO" id="GO:0090499">
    <property type="term" value="F:pimelyl-[acyl-carrier protein] methyl ester esterase activity"/>
    <property type="evidence" value="ECO:0007669"/>
    <property type="project" value="UniProtKB-EC"/>
</dbReference>
<evidence type="ECO:0000256" key="1">
    <source>
        <dbReference type="ARBA" id="ARBA00022487"/>
    </source>
</evidence>
<dbReference type="PRINTS" id="PR00111">
    <property type="entry name" value="ABHYDROLASE"/>
</dbReference>
<dbReference type="RefSeq" id="WP_013031840.1">
    <property type="nucleotide sequence ID" value="NC_013960.1"/>
</dbReference>
<dbReference type="InterPro" id="IPR000073">
    <property type="entry name" value="AB_hydrolase_1"/>
</dbReference>
<dbReference type="UniPathway" id="UPA00078"/>
<dbReference type="OrthoDB" id="9780744at2"/>
<keyword evidence="8" id="KW-1185">Reference proteome</keyword>
<dbReference type="Pfam" id="PF12697">
    <property type="entry name" value="Abhydrolase_6"/>
    <property type="match status" value="1"/>
</dbReference>
<dbReference type="GO" id="GO:0005737">
    <property type="term" value="C:cytoplasm"/>
    <property type="evidence" value="ECO:0007669"/>
    <property type="project" value="UniProtKB-SubCell"/>
</dbReference>
<keyword evidence="4 5" id="KW-0378">Hydrolase</keyword>
<feature type="binding site" evidence="5">
    <location>
        <position position="20"/>
    </location>
    <ligand>
        <name>substrate</name>
    </ligand>
</feature>
<protein>
    <recommendedName>
        <fullName evidence="5">Pimeloyl-[acyl-carrier protein] methyl ester esterase</fullName>
        <ecNumber evidence="5">3.1.1.85</ecNumber>
    </recommendedName>
    <alternativeName>
        <fullName evidence="5">Biotin synthesis protein BioH</fullName>
    </alternativeName>
    <alternativeName>
        <fullName evidence="5">Carboxylesterase BioH</fullName>
    </alternativeName>
</protein>
<accession>D5BXI8</accession>
<dbReference type="KEGG" id="nhl:Nhal_0766"/>
<sequence length="255" mass="27272">MSLYVEQRGAGPDLVLLHGWGFHSGVWFPLAERLAAHFRVTLVDLPGHGRSDPLPQGGQLVAVAEAVKKVAPPQAIWMGWSLGGLVALQVAINYPLQVKKLVLAASTPRFVTAPDWPWAVAPEVLTAFGEALQADLTATLKRFVWLQTRGAEQAKAVAQALLTQLTPAHHSGREGLVAGLALLKNSDLRVNLATVSCPTLMVLGQRDTLVPAKVGDWLSAQLPQAQVGIIPGAGHVPFLSHQQAFGDILQPFLEI</sequence>
<name>D5BXI8_NITHN</name>
<dbReference type="InterPro" id="IPR050228">
    <property type="entry name" value="Carboxylesterase_BioH"/>
</dbReference>
<evidence type="ECO:0000256" key="5">
    <source>
        <dbReference type="HAMAP-Rule" id="MF_01260"/>
    </source>
</evidence>
<evidence type="ECO:0000256" key="3">
    <source>
        <dbReference type="ARBA" id="ARBA00022756"/>
    </source>
</evidence>
<evidence type="ECO:0000313" key="8">
    <source>
        <dbReference type="Proteomes" id="UP000001844"/>
    </source>
</evidence>
<dbReference type="AlphaFoldDB" id="D5BXI8"/>
<dbReference type="STRING" id="472759.Nhal_0766"/>
<dbReference type="Gene3D" id="3.40.50.1820">
    <property type="entry name" value="alpha/beta hydrolase"/>
    <property type="match status" value="1"/>
</dbReference>
<dbReference type="InterPro" id="IPR010076">
    <property type="entry name" value="BioH"/>
</dbReference>
<organism evidence="7 8">
    <name type="scientific">Nitrosococcus halophilus (strain Nc4)</name>
    <dbReference type="NCBI Taxonomy" id="472759"/>
    <lineage>
        <taxon>Bacteria</taxon>
        <taxon>Pseudomonadati</taxon>
        <taxon>Pseudomonadota</taxon>
        <taxon>Gammaproteobacteria</taxon>
        <taxon>Chromatiales</taxon>
        <taxon>Chromatiaceae</taxon>
        <taxon>Nitrosococcus</taxon>
    </lineage>
</organism>
<comment type="catalytic activity">
    <reaction evidence="5">
        <text>6-carboxyhexanoyl-[ACP] methyl ester + H2O = 6-carboxyhexanoyl-[ACP] + methanol + H(+)</text>
        <dbReference type="Rhea" id="RHEA:42700"/>
        <dbReference type="Rhea" id="RHEA-COMP:9955"/>
        <dbReference type="Rhea" id="RHEA-COMP:10186"/>
        <dbReference type="ChEBI" id="CHEBI:15377"/>
        <dbReference type="ChEBI" id="CHEBI:15378"/>
        <dbReference type="ChEBI" id="CHEBI:17790"/>
        <dbReference type="ChEBI" id="CHEBI:78846"/>
        <dbReference type="ChEBI" id="CHEBI:82735"/>
        <dbReference type="EC" id="3.1.1.85"/>
    </reaction>
</comment>
<comment type="subcellular location">
    <subcellularLocation>
        <location evidence="5">Cytoplasm</location>
    </subcellularLocation>
</comment>
<feature type="binding site" evidence="5">
    <location>
        <begin position="81"/>
        <end position="82"/>
    </location>
    <ligand>
        <name>substrate</name>
    </ligand>
</feature>
<comment type="subunit">
    <text evidence="5">Monomer.</text>
</comment>
<feature type="binding site" evidence="5">
    <location>
        <begin position="143"/>
        <end position="147"/>
    </location>
    <ligand>
        <name>substrate</name>
    </ligand>
</feature>
<evidence type="ECO:0000256" key="2">
    <source>
        <dbReference type="ARBA" id="ARBA00022490"/>
    </source>
</evidence>
<comment type="pathway">
    <text evidence="5">Cofactor biosynthesis; biotin biosynthesis.</text>
</comment>
<reference evidence="8" key="1">
    <citation type="submission" date="2010-04" db="EMBL/GenBank/DDBJ databases">
        <title>Complete genome sequence of Nitrosococcus halophilus Nc4, a salt-adapted, aerobic obligate ammonia-oxidizing sulfur purple bacterium.</title>
        <authorList>
            <consortium name="US DOE Joint Genome Institute"/>
            <person name="Campbell M.A."/>
            <person name="Malfatti S.A."/>
            <person name="Chain P.S.G."/>
            <person name="Heidelberg J.F."/>
            <person name="Ward B.B."/>
            <person name="Klotz M.G."/>
        </authorList>
    </citation>
    <scope>NUCLEOTIDE SEQUENCE [LARGE SCALE GENOMIC DNA]</scope>
    <source>
        <strain evidence="8">Nc4</strain>
    </source>
</reference>
<feature type="active site" description="Nucleophile" evidence="5">
    <location>
        <position position="81"/>
    </location>
</feature>
<dbReference type="HAMAP" id="MF_01260">
    <property type="entry name" value="Carboxylester"/>
    <property type="match status" value="1"/>
</dbReference>
<keyword evidence="2 5" id="KW-0963">Cytoplasm</keyword>
<keyword evidence="3 5" id="KW-0093">Biotin biosynthesis</keyword>
<dbReference type="PANTHER" id="PTHR43194">
    <property type="entry name" value="HYDROLASE ALPHA/BETA FOLD FAMILY"/>
    <property type="match status" value="1"/>
</dbReference>
<feature type="active site" evidence="5">
    <location>
        <position position="207"/>
    </location>
</feature>
<proteinExistence type="inferred from homology"/>
<comment type="function">
    <text evidence="5">The physiological role of BioH is to remove the methyl group introduced by BioC when the pimeloyl moiety is complete. It allows to synthesize pimeloyl-ACP via the fatty acid synthetic pathway through the hydrolysis of the ester bonds of pimeloyl-ACP esters.</text>
</comment>
<evidence type="ECO:0000256" key="4">
    <source>
        <dbReference type="ARBA" id="ARBA00022801"/>
    </source>
</evidence>
<evidence type="ECO:0000259" key="6">
    <source>
        <dbReference type="Pfam" id="PF12697"/>
    </source>
</evidence>
<evidence type="ECO:0000313" key="7">
    <source>
        <dbReference type="EMBL" id="ADE13946.1"/>
    </source>
</evidence>
<gene>
    <name evidence="5" type="primary">bioH</name>
    <name evidence="7" type="ordered locus">Nhal_0766</name>
</gene>
<dbReference type="eggNOG" id="COG2267">
    <property type="taxonomic scope" value="Bacteria"/>
</dbReference>
<dbReference type="HOGENOM" id="CLU_020336_12_2_6"/>
<dbReference type="NCBIfam" id="TIGR01738">
    <property type="entry name" value="bioH"/>
    <property type="match status" value="1"/>
</dbReference>
<dbReference type="GO" id="GO:0009102">
    <property type="term" value="P:biotin biosynthetic process"/>
    <property type="evidence" value="ECO:0007669"/>
    <property type="project" value="UniProtKB-UniRule"/>
</dbReference>
<feature type="binding site" evidence="5">
    <location>
        <position position="235"/>
    </location>
    <ligand>
        <name>substrate</name>
    </ligand>
</feature>
<dbReference type="EC" id="3.1.1.85" evidence="5"/>
<dbReference type="InterPro" id="IPR029058">
    <property type="entry name" value="AB_hydrolase_fold"/>
</dbReference>